<dbReference type="InterPro" id="IPR000771">
    <property type="entry name" value="FBA_II"/>
</dbReference>
<comment type="caution">
    <text evidence="1">The sequence shown here is derived from an EMBL/GenBank/DDBJ whole genome shotgun (WGS) entry which is preliminary data.</text>
</comment>
<name>A0A1F7HD90_9BACT</name>
<proteinExistence type="predicted"/>
<dbReference type="Pfam" id="PF01116">
    <property type="entry name" value="F_bP_aldolase"/>
    <property type="match status" value="1"/>
</dbReference>
<organism evidence="1 2">
    <name type="scientific">Candidatus Roizmanbacteria bacterium RIFCSPHIGHO2_02_FULL_40_9</name>
    <dbReference type="NCBI Taxonomy" id="1802042"/>
    <lineage>
        <taxon>Bacteria</taxon>
        <taxon>Candidatus Roizmaniibacteriota</taxon>
    </lineage>
</organism>
<evidence type="ECO:0000313" key="1">
    <source>
        <dbReference type="EMBL" id="OGK29229.1"/>
    </source>
</evidence>
<reference evidence="1 2" key="1">
    <citation type="journal article" date="2016" name="Nat. Commun.">
        <title>Thousands of microbial genomes shed light on interconnected biogeochemical processes in an aquifer system.</title>
        <authorList>
            <person name="Anantharaman K."/>
            <person name="Brown C.T."/>
            <person name="Hug L.A."/>
            <person name="Sharon I."/>
            <person name="Castelle C.J."/>
            <person name="Probst A.J."/>
            <person name="Thomas B.C."/>
            <person name="Singh A."/>
            <person name="Wilkins M.J."/>
            <person name="Karaoz U."/>
            <person name="Brodie E.L."/>
            <person name="Williams K.H."/>
            <person name="Hubbard S.S."/>
            <person name="Banfield J.F."/>
        </authorList>
    </citation>
    <scope>NUCLEOTIDE SEQUENCE [LARGE SCALE GENOMIC DNA]</scope>
</reference>
<protein>
    <recommendedName>
        <fullName evidence="3">Aldolase</fullName>
    </recommendedName>
</protein>
<dbReference type="InterPro" id="IPR013785">
    <property type="entry name" value="Aldolase_TIM"/>
</dbReference>
<evidence type="ECO:0000313" key="2">
    <source>
        <dbReference type="Proteomes" id="UP000177027"/>
    </source>
</evidence>
<sequence>MSLGTSHTIDALIRKAVFDQGDSQSNARQTLYSLAKSHHIELSSTHFLYRAFAQRKLPLFSVPAINMRTLTYDFARRVFGLIKKYDIGIVIFEIAASEQEYSFQTPEEYTVSVIAAALVEEYEGPIFLQGDHYQARKNIFSTDKQREIDRLKNLIRDSIKAGFYNIDIDASTLVNLELASVDLQQKDNYETTALLTRYIREIEKGEKISIGGEIGHIGGVNSIIEDFYAFMKGYKKNVGDSEGISKIAVQTGSSHGGTLQADGSLTNVAIDFNILKDIGRAAQEKYGLGGAVQHGASTLDKSNFDQFPLNHTVEVHLATDFQNIFFDHLDRDLKNAIYTWVDRHLSHEKKPELTQEQFMYKNRKKALGSFKKEIWSMPEQYKQDILNSFEAEFKMICDKLNICNTRRSISPYI</sequence>
<dbReference type="AlphaFoldDB" id="A0A1F7HD90"/>
<dbReference type="EMBL" id="MFZS01000010">
    <property type="protein sequence ID" value="OGK29229.1"/>
    <property type="molecule type" value="Genomic_DNA"/>
</dbReference>
<dbReference type="GO" id="GO:0016832">
    <property type="term" value="F:aldehyde-lyase activity"/>
    <property type="evidence" value="ECO:0007669"/>
    <property type="project" value="InterPro"/>
</dbReference>
<dbReference type="Gene3D" id="3.20.20.70">
    <property type="entry name" value="Aldolase class I"/>
    <property type="match status" value="1"/>
</dbReference>
<dbReference type="SUPFAM" id="SSF51569">
    <property type="entry name" value="Aldolase"/>
    <property type="match status" value="1"/>
</dbReference>
<dbReference type="GO" id="GO:0005975">
    <property type="term" value="P:carbohydrate metabolic process"/>
    <property type="evidence" value="ECO:0007669"/>
    <property type="project" value="InterPro"/>
</dbReference>
<dbReference type="Proteomes" id="UP000177027">
    <property type="component" value="Unassembled WGS sequence"/>
</dbReference>
<gene>
    <name evidence="1" type="ORF">A3D06_00325</name>
</gene>
<accession>A0A1F7HD90</accession>
<dbReference type="GO" id="GO:0008270">
    <property type="term" value="F:zinc ion binding"/>
    <property type="evidence" value="ECO:0007669"/>
    <property type="project" value="InterPro"/>
</dbReference>
<evidence type="ECO:0008006" key="3">
    <source>
        <dbReference type="Google" id="ProtNLM"/>
    </source>
</evidence>